<dbReference type="InterPro" id="IPR057023">
    <property type="entry name" value="PTP-SAK"/>
</dbReference>
<evidence type="ECO:0000313" key="5">
    <source>
        <dbReference type="Proteomes" id="UP000663832"/>
    </source>
</evidence>
<dbReference type="InterPro" id="IPR016130">
    <property type="entry name" value="Tyr_Pase_AS"/>
</dbReference>
<dbReference type="AlphaFoldDB" id="A0A815RYC9"/>
<protein>
    <recommendedName>
        <fullName evidence="2">Tyrosine specific protein phosphatases domain-containing protein</fullName>
    </recommendedName>
</protein>
<keyword evidence="5" id="KW-1185">Reference proteome</keyword>
<dbReference type="SUPFAM" id="SSF52799">
    <property type="entry name" value="(Phosphotyrosine protein) phosphatases II"/>
    <property type="match status" value="1"/>
</dbReference>
<dbReference type="EMBL" id="CAJNOI010002584">
    <property type="protein sequence ID" value="CAF1482933.1"/>
    <property type="molecule type" value="Genomic_DNA"/>
</dbReference>
<evidence type="ECO:0000313" key="3">
    <source>
        <dbReference type="EMBL" id="CAF1482933.1"/>
    </source>
</evidence>
<proteinExistence type="predicted"/>
<gene>
    <name evidence="3" type="ORF">BJG266_LOCUS42171</name>
    <name evidence="4" type="ORF">QVE165_LOCUS59037</name>
</gene>
<evidence type="ECO:0000259" key="2">
    <source>
        <dbReference type="PROSITE" id="PS50056"/>
    </source>
</evidence>
<dbReference type="GO" id="GO:0016791">
    <property type="term" value="F:phosphatase activity"/>
    <property type="evidence" value="ECO:0007669"/>
    <property type="project" value="UniProtKB-ARBA"/>
</dbReference>
<organism evidence="3 6">
    <name type="scientific">Adineta steineri</name>
    <dbReference type="NCBI Taxonomy" id="433720"/>
    <lineage>
        <taxon>Eukaryota</taxon>
        <taxon>Metazoa</taxon>
        <taxon>Spiralia</taxon>
        <taxon>Gnathifera</taxon>
        <taxon>Rotifera</taxon>
        <taxon>Eurotatoria</taxon>
        <taxon>Bdelloidea</taxon>
        <taxon>Adinetida</taxon>
        <taxon>Adinetidae</taxon>
        <taxon>Adineta</taxon>
    </lineage>
</organism>
<feature type="domain" description="Tyrosine specific protein phosphatases" evidence="2">
    <location>
        <begin position="101"/>
        <end position="170"/>
    </location>
</feature>
<dbReference type="Proteomes" id="UP000663877">
    <property type="component" value="Unassembled WGS sequence"/>
</dbReference>
<dbReference type="PROSITE" id="PS00383">
    <property type="entry name" value="TYR_PHOSPHATASE_1"/>
    <property type="match status" value="1"/>
</dbReference>
<sequence>MQLCSIDTSCSGPTSTSHWIIRDVLLASAYPGAKDYDEHRQITRSIYKSGVHVFVNLMELKELIRFTPYESDIQEYARQDNRKVEFISFPIPDQYICRDNEKLLDFCLNLCKRIRDDQQNIVIHCWGGHGRTGTIISILIGILFNLEADDAIKYNYQLKRQRLRVKGKTSSLHSRQCEQVQTVLRIYQDQQESFVEQEILE</sequence>
<dbReference type="Proteomes" id="UP000663832">
    <property type="component" value="Unassembled WGS sequence"/>
</dbReference>
<accession>A0A815RYC9</accession>
<evidence type="ECO:0000313" key="6">
    <source>
        <dbReference type="Proteomes" id="UP000663877"/>
    </source>
</evidence>
<evidence type="ECO:0000256" key="1">
    <source>
        <dbReference type="ARBA" id="ARBA00022801"/>
    </source>
</evidence>
<dbReference type="Pfam" id="PF22784">
    <property type="entry name" value="PTP-SAK"/>
    <property type="match status" value="1"/>
</dbReference>
<dbReference type="InterPro" id="IPR029021">
    <property type="entry name" value="Prot-tyrosine_phosphatase-like"/>
</dbReference>
<keyword evidence="1" id="KW-0378">Hydrolase</keyword>
<dbReference type="PROSITE" id="PS50056">
    <property type="entry name" value="TYR_PHOSPHATASE_2"/>
    <property type="match status" value="1"/>
</dbReference>
<dbReference type="InterPro" id="IPR000387">
    <property type="entry name" value="Tyr_Pase_dom"/>
</dbReference>
<evidence type="ECO:0000313" key="4">
    <source>
        <dbReference type="EMBL" id="CAF1639095.1"/>
    </source>
</evidence>
<dbReference type="Gene3D" id="3.90.190.10">
    <property type="entry name" value="Protein tyrosine phosphatase superfamily"/>
    <property type="match status" value="1"/>
</dbReference>
<reference evidence="3" key="1">
    <citation type="submission" date="2021-02" db="EMBL/GenBank/DDBJ databases">
        <authorList>
            <person name="Nowell W R."/>
        </authorList>
    </citation>
    <scope>NUCLEOTIDE SEQUENCE</scope>
</reference>
<dbReference type="EMBL" id="CAJNOM010002904">
    <property type="protein sequence ID" value="CAF1639095.1"/>
    <property type="molecule type" value="Genomic_DNA"/>
</dbReference>
<dbReference type="OrthoDB" id="2017893at2759"/>
<comment type="caution">
    <text evidence="3">The sequence shown here is derived from an EMBL/GenBank/DDBJ whole genome shotgun (WGS) entry which is preliminary data.</text>
</comment>
<name>A0A815RYC9_9BILA</name>